<comment type="similarity">
    <text evidence="1">Belongs to the carbohydrate kinase PfkB family.</text>
</comment>
<dbReference type="Pfam" id="PF00294">
    <property type="entry name" value="PfkB"/>
    <property type="match status" value="1"/>
</dbReference>
<dbReference type="CDD" id="cd01167">
    <property type="entry name" value="bac_FRK"/>
    <property type="match status" value="1"/>
</dbReference>
<evidence type="ECO:0000256" key="4">
    <source>
        <dbReference type="ARBA" id="ARBA00022777"/>
    </source>
</evidence>
<keyword evidence="5" id="KW-0067">ATP-binding</keyword>
<dbReference type="InterPro" id="IPR011611">
    <property type="entry name" value="PfkB_dom"/>
</dbReference>
<keyword evidence="4 7" id="KW-0418">Kinase</keyword>
<dbReference type="InterPro" id="IPR050306">
    <property type="entry name" value="PfkB_Carbo_kinase"/>
</dbReference>
<comment type="caution">
    <text evidence="7">The sequence shown here is derived from an EMBL/GenBank/DDBJ whole genome shotgun (WGS) entry which is preliminary data.</text>
</comment>
<evidence type="ECO:0000256" key="2">
    <source>
        <dbReference type="ARBA" id="ARBA00022679"/>
    </source>
</evidence>
<keyword evidence="3" id="KW-0547">Nucleotide-binding</keyword>
<dbReference type="InterPro" id="IPR029056">
    <property type="entry name" value="Ribokinase-like"/>
</dbReference>
<evidence type="ECO:0000313" key="8">
    <source>
        <dbReference type="Proteomes" id="UP001524547"/>
    </source>
</evidence>
<dbReference type="InterPro" id="IPR002173">
    <property type="entry name" value="Carboh/pur_kinase_PfkB_CS"/>
</dbReference>
<dbReference type="EMBL" id="JAMZEJ010000005">
    <property type="protein sequence ID" value="MCQ8241151.1"/>
    <property type="molecule type" value="Genomic_DNA"/>
</dbReference>
<protein>
    <submittedName>
        <fullName evidence="7">Carbohydrate kinase</fullName>
    </submittedName>
</protein>
<reference evidence="7 8" key="1">
    <citation type="submission" date="2022-06" db="EMBL/GenBank/DDBJ databases">
        <title>Rhizosaccharibacter gen. nov. sp. nov. KSS12, endophytic bacteria isolated from sugarcane.</title>
        <authorList>
            <person name="Pitiwittayakul N."/>
        </authorList>
    </citation>
    <scope>NUCLEOTIDE SEQUENCE [LARGE SCALE GENOMIC DNA]</scope>
    <source>
        <strain evidence="7 8">KSS12</strain>
    </source>
</reference>
<keyword evidence="2" id="KW-0808">Transferase</keyword>
<dbReference type="SUPFAM" id="SSF53613">
    <property type="entry name" value="Ribokinase-like"/>
    <property type="match status" value="1"/>
</dbReference>
<evidence type="ECO:0000313" key="7">
    <source>
        <dbReference type="EMBL" id="MCQ8241151.1"/>
    </source>
</evidence>
<evidence type="ECO:0000256" key="5">
    <source>
        <dbReference type="ARBA" id="ARBA00022840"/>
    </source>
</evidence>
<evidence type="ECO:0000256" key="3">
    <source>
        <dbReference type="ARBA" id="ARBA00022741"/>
    </source>
</evidence>
<dbReference type="PROSITE" id="PS00584">
    <property type="entry name" value="PFKB_KINASES_2"/>
    <property type="match status" value="1"/>
</dbReference>
<dbReference type="Proteomes" id="UP001524547">
    <property type="component" value="Unassembled WGS sequence"/>
</dbReference>
<dbReference type="Gene3D" id="3.40.1190.20">
    <property type="match status" value="1"/>
</dbReference>
<evidence type="ECO:0000256" key="1">
    <source>
        <dbReference type="ARBA" id="ARBA00010688"/>
    </source>
</evidence>
<dbReference type="PANTHER" id="PTHR43085:SF1">
    <property type="entry name" value="PSEUDOURIDINE KINASE-RELATED"/>
    <property type="match status" value="1"/>
</dbReference>
<dbReference type="GO" id="GO:0016301">
    <property type="term" value="F:kinase activity"/>
    <property type="evidence" value="ECO:0007669"/>
    <property type="project" value="UniProtKB-KW"/>
</dbReference>
<dbReference type="RefSeq" id="WP_422919889.1">
    <property type="nucleotide sequence ID" value="NZ_JAMZEJ010000005.1"/>
</dbReference>
<keyword evidence="8" id="KW-1185">Reference proteome</keyword>
<gene>
    <name evidence="7" type="ORF">NFI88_09905</name>
</gene>
<sequence>MTGSILCCGEALIDFIPVDTADHGRAYSPCPGGSLYNVARALGRLRVPTHLACGMSTDFFGDQLLAGLRQSEVGTGFVQRLEAPTTLGFVTLDRAEPAYAFFDQGAAERIWQAVPEPDALEGVDALHFGSISLVREPAGSAYEAFFLRESGGRRVISFDPNIRESLVTNEDSFRARLDRLLARADIIKISGADLEWLMPGAAHDDVAARWLADGARLVVITQGANGVTGWTGRTRAHAMPIPTRVVDTVGAGDSFMAGLLAGLHENGLLRHEALAALDEAALHHALAVGQNTASITCSRRGADSPWREELSV</sequence>
<organism evidence="7 8">
    <name type="scientific">Rhizosaccharibacter radicis</name>
    <dbReference type="NCBI Taxonomy" id="2782605"/>
    <lineage>
        <taxon>Bacteria</taxon>
        <taxon>Pseudomonadati</taxon>
        <taxon>Pseudomonadota</taxon>
        <taxon>Alphaproteobacteria</taxon>
        <taxon>Acetobacterales</taxon>
        <taxon>Acetobacteraceae</taxon>
        <taxon>Rhizosaccharibacter</taxon>
    </lineage>
</organism>
<evidence type="ECO:0000259" key="6">
    <source>
        <dbReference type="Pfam" id="PF00294"/>
    </source>
</evidence>
<dbReference type="PANTHER" id="PTHR43085">
    <property type="entry name" value="HEXOKINASE FAMILY MEMBER"/>
    <property type="match status" value="1"/>
</dbReference>
<proteinExistence type="inferred from homology"/>
<accession>A0ABT1VXS3</accession>
<feature type="domain" description="Carbohydrate kinase PfkB" evidence="6">
    <location>
        <begin position="4"/>
        <end position="306"/>
    </location>
</feature>
<name>A0ABT1VXS3_9PROT</name>